<name>A0ABX1QN52_9PROT</name>
<dbReference type="HAMAP" id="MF_01080">
    <property type="entry name" value="TruB_bact"/>
    <property type="match status" value="1"/>
</dbReference>
<evidence type="ECO:0000256" key="1">
    <source>
        <dbReference type="ARBA" id="ARBA00000385"/>
    </source>
</evidence>
<evidence type="ECO:0000256" key="5">
    <source>
        <dbReference type="HAMAP-Rule" id="MF_01080"/>
    </source>
</evidence>
<evidence type="ECO:0000313" key="9">
    <source>
        <dbReference type="EMBL" id="NMH17333.1"/>
    </source>
</evidence>
<dbReference type="CDD" id="cd21152">
    <property type="entry name" value="PUA_TruB_bacterial"/>
    <property type="match status" value="1"/>
</dbReference>
<feature type="domain" description="tRNA pseudouridylate synthase B C-terminal" evidence="8">
    <location>
        <begin position="181"/>
        <end position="231"/>
    </location>
</feature>
<accession>A0ABX1QN52</accession>
<evidence type="ECO:0000259" key="7">
    <source>
        <dbReference type="Pfam" id="PF09157"/>
    </source>
</evidence>
<evidence type="ECO:0000256" key="3">
    <source>
        <dbReference type="ARBA" id="ARBA00022694"/>
    </source>
</evidence>
<evidence type="ECO:0000259" key="8">
    <source>
        <dbReference type="Pfam" id="PF16198"/>
    </source>
</evidence>
<dbReference type="PANTHER" id="PTHR13767">
    <property type="entry name" value="TRNA-PSEUDOURIDINE SYNTHASE"/>
    <property type="match status" value="1"/>
</dbReference>
<dbReference type="Pfam" id="PF16198">
    <property type="entry name" value="TruB_C_2"/>
    <property type="match status" value="1"/>
</dbReference>
<comment type="catalytic activity">
    <reaction evidence="1 5">
        <text>uridine(55) in tRNA = pseudouridine(55) in tRNA</text>
        <dbReference type="Rhea" id="RHEA:42532"/>
        <dbReference type="Rhea" id="RHEA-COMP:10101"/>
        <dbReference type="Rhea" id="RHEA-COMP:10102"/>
        <dbReference type="ChEBI" id="CHEBI:65314"/>
        <dbReference type="ChEBI" id="CHEBI:65315"/>
        <dbReference type="EC" id="5.4.99.25"/>
    </reaction>
</comment>
<dbReference type="NCBIfam" id="TIGR00431">
    <property type="entry name" value="TruB"/>
    <property type="match status" value="1"/>
</dbReference>
<dbReference type="Gene3D" id="2.30.130.10">
    <property type="entry name" value="PUA domain"/>
    <property type="match status" value="1"/>
</dbReference>
<comment type="similarity">
    <text evidence="2 5">Belongs to the pseudouridine synthase TruB family. Type 1 subfamily.</text>
</comment>
<sequence length="320" mass="34319">MARAKTVVLDGVALLDKPEGLTANAALQRVRRALGAAKAGHTGTLDPMATGLMLLAFGEATKFAQRWLEADKVYLTRVRFGVATSTGDAEGEVIARAPVSFGAGAVQEVLPRFLGTIEQVPPMVSALKHEGKPLYRYAREGVTIERAPRPVTIHELRLVEWDESLAAATLYARVGKGTYIRTLAEDLGAALGVPAHIDRLRRLAIGPFSVEKARTLAEWEEAGAQGREWLLPPDALVADLPRVELDATRTLAFLAGQRIARAALGDSRSSGMVRVYGAREEGIPIFIGLGECDPVRGLSPKRVIANITPPSSRVPVIPAE</sequence>
<proteinExistence type="inferred from homology"/>
<feature type="active site" description="Nucleophile" evidence="5">
    <location>
        <position position="46"/>
    </location>
</feature>
<dbReference type="Pfam" id="PF09157">
    <property type="entry name" value="TruB-C_2"/>
    <property type="match status" value="1"/>
</dbReference>
<reference evidence="9 10" key="1">
    <citation type="journal article" date="2020" name="Curr. Microbiol.">
        <title>Tepidiphilus baoligensis sp. nov., a Novel Bacterium of the Family Hydrogenophilaceae Isolated from an Oil Reservoir.</title>
        <authorList>
            <person name="Zhang X."/>
            <person name="Wang G."/>
            <person name="Ma X."/>
            <person name="Yu J."/>
            <person name="You J."/>
            <person name="Xue Y."/>
            <person name="Ma Y."/>
        </authorList>
    </citation>
    <scope>NUCLEOTIDE SEQUENCE [LARGE SCALE GENOMIC DNA]</scope>
    <source>
        <strain evidence="9 10">B18-69</strain>
    </source>
</reference>
<dbReference type="RefSeq" id="WP_169116360.1">
    <property type="nucleotide sequence ID" value="NZ_JAAAUB010000016.1"/>
</dbReference>
<evidence type="ECO:0000259" key="6">
    <source>
        <dbReference type="Pfam" id="PF01509"/>
    </source>
</evidence>
<dbReference type="Gene3D" id="3.30.2350.10">
    <property type="entry name" value="Pseudouridine synthase"/>
    <property type="match status" value="1"/>
</dbReference>
<keyword evidence="4 5" id="KW-0413">Isomerase</keyword>
<dbReference type="InterPro" id="IPR036974">
    <property type="entry name" value="PUA_sf"/>
</dbReference>
<organism evidence="9 10">
    <name type="scientific">Tepidiphilus baoligensis</name>
    <dbReference type="NCBI Taxonomy" id="2698687"/>
    <lineage>
        <taxon>Bacteria</taxon>
        <taxon>Pseudomonadati</taxon>
        <taxon>Pseudomonadota</taxon>
        <taxon>Hydrogenophilia</taxon>
        <taxon>Hydrogenophilales</taxon>
        <taxon>Hydrogenophilaceae</taxon>
        <taxon>Tepidiphilus</taxon>
    </lineage>
</organism>
<evidence type="ECO:0000256" key="2">
    <source>
        <dbReference type="ARBA" id="ARBA00005642"/>
    </source>
</evidence>
<dbReference type="Pfam" id="PF01509">
    <property type="entry name" value="TruB_N"/>
    <property type="match status" value="1"/>
</dbReference>
<dbReference type="EC" id="5.4.99.25" evidence="5"/>
<dbReference type="InterPro" id="IPR014780">
    <property type="entry name" value="tRNA_psdUridine_synth_TruB"/>
</dbReference>
<keyword evidence="3 5" id="KW-0819">tRNA processing</keyword>
<comment type="caution">
    <text evidence="9">The sequence shown here is derived from an EMBL/GenBank/DDBJ whole genome shotgun (WGS) entry which is preliminary data.</text>
</comment>
<dbReference type="EMBL" id="JAAAUB010000016">
    <property type="protein sequence ID" value="NMH17333.1"/>
    <property type="molecule type" value="Genomic_DNA"/>
</dbReference>
<keyword evidence="10" id="KW-1185">Reference proteome</keyword>
<protein>
    <recommendedName>
        <fullName evidence="5">tRNA pseudouridine synthase B</fullName>
        <ecNumber evidence="5">5.4.99.25</ecNumber>
    </recommendedName>
    <alternativeName>
        <fullName evidence="5">tRNA pseudouridine(55) synthase</fullName>
        <shortName evidence="5">Psi55 synthase</shortName>
    </alternativeName>
    <alternativeName>
        <fullName evidence="5">tRNA pseudouridylate synthase</fullName>
    </alternativeName>
    <alternativeName>
        <fullName evidence="5">tRNA-uridine isomerase</fullName>
    </alternativeName>
</protein>
<dbReference type="SUPFAM" id="SSF55120">
    <property type="entry name" value="Pseudouridine synthase"/>
    <property type="match status" value="1"/>
</dbReference>
<evidence type="ECO:0000256" key="4">
    <source>
        <dbReference type="ARBA" id="ARBA00023235"/>
    </source>
</evidence>
<feature type="domain" description="tRNA pseudouridine synthase II TruB subfamily 1 C-terminal" evidence="7">
    <location>
        <begin position="241"/>
        <end position="304"/>
    </location>
</feature>
<comment type="function">
    <text evidence="5">Responsible for synthesis of pseudouridine from uracil-55 in the psi GC loop of transfer RNAs.</text>
</comment>
<dbReference type="InterPro" id="IPR015240">
    <property type="entry name" value="tRNA_sdUridine_synth_fam1_C"/>
</dbReference>
<dbReference type="InterPro" id="IPR020103">
    <property type="entry name" value="PsdUridine_synth_cat_dom_sf"/>
</dbReference>
<dbReference type="PANTHER" id="PTHR13767:SF2">
    <property type="entry name" value="PSEUDOURIDYLATE SYNTHASE TRUB1"/>
    <property type="match status" value="1"/>
</dbReference>
<feature type="domain" description="Pseudouridine synthase II N-terminal" evidence="6">
    <location>
        <begin position="31"/>
        <end position="180"/>
    </location>
</feature>
<gene>
    <name evidence="5 9" type="primary">truB</name>
    <name evidence="9" type="ORF">GV368_09555</name>
</gene>
<evidence type="ECO:0000313" key="10">
    <source>
        <dbReference type="Proteomes" id="UP000669605"/>
    </source>
</evidence>
<dbReference type="CDD" id="cd02573">
    <property type="entry name" value="PseudoU_synth_EcTruB"/>
    <property type="match status" value="1"/>
</dbReference>
<dbReference type="InterPro" id="IPR032819">
    <property type="entry name" value="TruB_C"/>
</dbReference>
<dbReference type="Proteomes" id="UP000669605">
    <property type="component" value="Unassembled WGS sequence"/>
</dbReference>
<dbReference type="InterPro" id="IPR002501">
    <property type="entry name" value="PsdUridine_synth_N"/>
</dbReference>